<gene>
    <name evidence="1" type="ORF">IttPL_0024</name>
</gene>
<evidence type="ECO:0000313" key="2">
    <source>
        <dbReference type="Proteomes" id="UP000321077"/>
    </source>
</evidence>
<reference evidence="1 2" key="1">
    <citation type="submission" date="2019-01" db="EMBL/GenBank/DDBJ databases">
        <title>Genomic characterization of Pseudomonas aeruginosa lytic bacteriophage IttPL.</title>
        <authorList>
            <person name="Alvi I.A."/>
            <person name="Asif M."/>
            <person name="Tabassum R."/>
            <person name="Abbas Z."/>
            <person name="Rehman S.U."/>
        </authorList>
    </citation>
    <scope>NUCLEOTIDE SEQUENCE [LARGE SCALE GENOMIC DNA]</scope>
</reference>
<organism evidence="1 2">
    <name type="scientific">Pseudomonas phage ITTPL</name>
    <dbReference type="NCBI Taxonomy" id="2544984"/>
    <lineage>
        <taxon>Viruses</taxon>
        <taxon>Duplodnaviria</taxon>
        <taxon>Heunggongvirae</taxon>
        <taxon>Uroviricota</taxon>
        <taxon>Caudoviricetes</taxon>
        <taxon>Vandenendeviridae</taxon>
        <taxon>Skurskavirinae</taxon>
        <taxon>Pakpunavirus</taxon>
        <taxon>Pakpunavirus ITTPL</taxon>
    </lineage>
</organism>
<sequence>MRLSINLIGARGQVTIDKLSPFRVHGTVSNLITIGGKMWQNFHVISSCCVE</sequence>
<evidence type="ECO:0000313" key="1">
    <source>
        <dbReference type="EMBL" id="QBP28039.1"/>
    </source>
</evidence>
<keyword evidence="2" id="KW-1185">Reference proteome</keyword>
<dbReference type="Proteomes" id="UP000321077">
    <property type="component" value="Segment"/>
</dbReference>
<name>A0A5B7LVI6_9CAUD</name>
<dbReference type="EMBL" id="MK443264">
    <property type="protein sequence ID" value="QBP28039.1"/>
    <property type="molecule type" value="Genomic_DNA"/>
</dbReference>
<accession>A0A5B7LVI6</accession>
<protein>
    <submittedName>
        <fullName evidence="1">Uncharacterized protein</fullName>
    </submittedName>
</protein>
<proteinExistence type="predicted"/>